<dbReference type="EMBL" id="QGMF01000395">
    <property type="protein sequence ID" value="TVY16224.1"/>
    <property type="molecule type" value="Genomic_DNA"/>
</dbReference>
<dbReference type="Gene3D" id="3.90.180.10">
    <property type="entry name" value="Medium-chain alcohol dehydrogenases, catalytic domain"/>
    <property type="match status" value="1"/>
</dbReference>
<dbReference type="SUPFAM" id="SSF50129">
    <property type="entry name" value="GroES-like"/>
    <property type="match status" value="1"/>
</dbReference>
<accession>A0A8T9B882</accession>
<dbReference type="Pfam" id="PF00107">
    <property type="entry name" value="ADH_zinc_N"/>
    <property type="match status" value="1"/>
</dbReference>
<reference evidence="2 3" key="1">
    <citation type="submission" date="2018-05" db="EMBL/GenBank/DDBJ databases">
        <title>Whole genome sequencing for identification of molecular markers to develop diagnostic detection tools for the regulated plant pathogen Lachnellula willkommii.</title>
        <authorList>
            <person name="Giroux E."/>
            <person name="Bilodeau G."/>
        </authorList>
    </citation>
    <scope>NUCLEOTIDE SEQUENCE [LARGE SCALE GENOMIC DNA]</scope>
    <source>
        <strain evidence="2 3">CBS 203.66</strain>
    </source>
</reference>
<dbReference type="PANTHER" id="PTHR45033:SF3">
    <property type="entry name" value="DEHYDROGENASE, PUTATIVE (AFU_ORTHOLOGUE AFUA_2G13270)-RELATED"/>
    <property type="match status" value="1"/>
</dbReference>
<dbReference type="Proteomes" id="UP000469559">
    <property type="component" value="Unassembled WGS sequence"/>
</dbReference>
<dbReference type="InterPro" id="IPR036291">
    <property type="entry name" value="NAD(P)-bd_dom_sf"/>
</dbReference>
<dbReference type="PANTHER" id="PTHR45033">
    <property type="match status" value="1"/>
</dbReference>
<dbReference type="InterPro" id="IPR020843">
    <property type="entry name" value="ER"/>
</dbReference>
<feature type="domain" description="Enoyl reductase (ER)" evidence="1">
    <location>
        <begin position="33"/>
        <end position="363"/>
    </location>
</feature>
<dbReference type="CDD" id="cd05188">
    <property type="entry name" value="MDR"/>
    <property type="match status" value="1"/>
</dbReference>
<evidence type="ECO:0000259" key="1">
    <source>
        <dbReference type="SMART" id="SM00829"/>
    </source>
</evidence>
<dbReference type="GO" id="GO:0016491">
    <property type="term" value="F:oxidoreductase activity"/>
    <property type="evidence" value="ECO:0007669"/>
    <property type="project" value="InterPro"/>
</dbReference>
<dbReference type="FunFam" id="3.40.50.720:FF:000481">
    <property type="entry name" value="Alcohol dehydrogenase, variant"/>
    <property type="match status" value="1"/>
</dbReference>
<dbReference type="OrthoDB" id="449487at2759"/>
<evidence type="ECO:0000313" key="3">
    <source>
        <dbReference type="Proteomes" id="UP000469559"/>
    </source>
</evidence>
<gene>
    <name evidence="2" type="primary">yogA_0</name>
    <name evidence="2" type="ORF">LARI1_G007826</name>
</gene>
<evidence type="ECO:0000313" key="2">
    <source>
        <dbReference type="EMBL" id="TVY16224.1"/>
    </source>
</evidence>
<dbReference type="AlphaFoldDB" id="A0A8T9B882"/>
<protein>
    <submittedName>
        <fullName evidence="2">Putative zinc-type alcohol dehydrogenase-like protein</fullName>
    </submittedName>
</protein>
<dbReference type="SUPFAM" id="SSF51735">
    <property type="entry name" value="NAD(P)-binding Rossmann-fold domains"/>
    <property type="match status" value="1"/>
</dbReference>
<dbReference type="Gene3D" id="3.40.50.720">
    <property type="entry name" value="NAD(P)-binding Rossmann-like Domain"/>
    <property type="match status" value="1"/>
</dbReference>
<name>A0A8T9B882_9HELO</name>
<dbReference type="InterPro" id="IPR052711">
    <property type="entry name" value="Zinc_ADH-like"/>
</dbReference>
<sequence length="374" mass="39930">MATFGNYSVHSKDCTPLNRPAMPQSLTIRKIEGKPGQVYYPLQLNDVPKPVPGPGELLVKIHAAALNHRDFFIRQHLYPGISFTNPLLCDGCQTASSLLNKLVILTPCLGWESDVDGPEDVTKYAMIGSSERTPLGAAQDYILVREEEVALCPSHLSPVEGAALPLVGLTGWRAFVTKSGNAKAGRNILVTGIGGGVALQVLQIGVAMGANIYVTSGNEAKIEKAVRLGAKGGFNYKSEGGEKKLQKMLPSGRPYLDAVIDGAGGDIVPKASRILKQGGVICCYGMTVAPKLDFPMVAVLKQIDLRGSSAGSRSELKAFLEFVGENKIRPVISRTVKGLDNIDAINGLFEDMKFGKQFGKLIIEVDPTLSGAKL</sequence>
<dbReference type="SMART" id="SM00829">
    <property type="entry name" value="PKS_ER"/>
    <property type="match status" value="1"/>
</dbReference>
<proteinExistence type="predicted"/>
<organism evidence="2 3">
    <name type="scientific">Lachnellula arida</name>
    <dbReference type="NCBI Taxonomy" id="1316785"/>
    <lineage>
        <taxon>Eukaryota</taxon>
        <taxon>Fungi</taxon>
        <taxon>Dikarya</taxon>
        <taxon>Ascomycota</taxon>
        <taxon>Pezizomycotina</taxon>
        <taxon>Leotiomycetes</taxon>
        <taxon>Helotiales</taxon>
        <taxon>Lachnaceae</taxon>
        <taxon>Lachnellula</taxon>
    </lineage>
</organism>
<dbReference type="InterPro" id="IPR013149">
    <property type="entry name" value="ADH-like_C"/>
</dbReference>
<keyword evidence="3" id="KW-1185">Reference proteome</keyword>
<dbReference type="InterPro" id="IPR011032">
    <property type="entry name" value="GroES-like_sf"/>
</dbReference>
<comment type="caution">
    <text evidence="2">The sequence shown here is derived from an EMBL/GenBank/DDBJ whole genome shotgun (WGS) entry which is preliminary data.</text>
</comment>